<dbReference type="InterPro" id="IPR005467">
    <property type="entry name" value="His_kinase_dom"/>
</dbReference>
<dbReference type="EMBL" id="JACJMO010000005">
    <property type="protein sequence ID" value="MBM6857042.1"/>
    <property type="molecule type" value="Genomic_DNA"/>
</dbReference>
<accession>A0AA41DA85</accession>
<dbReference type="Proteomes" id="UP000698924">
    <property type="component" value="Unassembled WGS sequence"/>
</dbReference>
<comment type="caution">
    <text evidence="3">The sequence shown here is derived from an EMBL/GenBank/DDBJ whole genome shotgun (WGS) entry which is preliminary data.</text>
</comment>
<gene>
    <name evidence="3" type="ORF">H6D15_05390</name>
</gene>
<sequence>EGRAQKGYGIGLTYARYVVRAHGGDIRVESREGTGSTFNIRLPRKQTNRP</sequence>
<dbReference type="InterPro" id="IPR003594">
    <property type="entry name" value="HATPase_dom"/>
</dbReference>
<dbReference type="AlphaFoldDB" id="A0AA41DA85"/>
<organism evidence="3 4">
    <name type="scientific">Caecibacteroides pullorum</name>
    <dbReference type="NCBI Taxonomy" id="2725562"/>
    <lineage>
        <taxon>Bacteria</taxon>
        <taxon>Pseudomonadati</taxon>
        <taxon>Bacteroidota</taxon>
        <taxon>Bacteroidia</taxon>
        <taxon>Bacteroidales</taxon>
        <taxon>Bacteroidaceae</taxon>
        <taxon>Caecibacteroides</taxon>
    </lineage>
</organism>
<evidence type="ECO:0000313" key="4">
    <source>
        <dbReference type="Proteomes" id="UP000698924"/>
    </source>
</evidence>
<feature type="non-terminal residue" evidence="3">
    <location>
        <position position="1"/>
    </location>
</feature>
<feature type="domain" description="Histidine kinase" evidence="2">
    <location>
        <begin position="1"/>
        <end position="46"/>
    </location>
</feature>
<protein>
    <recommendedName>
        <fullName evidence="2">Histidine kinase domain-containing protein</fullName>
    </recommendedName>
</protein>
<dbReference type="Pfam" id="PF02518">
    <property type="entry name" value="HATPase_c"/>
    <property type="match status" value="1"/>
</dbReference>
<dbReference type="RefSeq" id="WP_218417846.1">
    <property type="nucleotide sequence ID" value="NZ_JAAZTS010000005.1"/>
</dbReference>
<name>A0AA41DA85_9BACT</name>
<evidence type="ECO:0000259" key="2">
    <source>
        <dbReference type="PROSITE" id="PS50109"/>
    </source>
</evidence>
<feature type="region of interest" description="Disordered" evidence="1">
    <location>
        <begin position="30"/>
        <end position="50"/>
    </location>
</feature>
<reference evidence="3 4" key="1">
    <citation type="journal article" date="2021" name="Sci. Rep.">
        <title>The distribution of antibiotic resistance genes in chicken gut microbiota commensals.</title>
        <authorList>
            <person name="Juricova H."/>
            <person name="Matiasovicova J."/>
            <person name="Kubasova T."/>
            <person name="Cejkova D."/>
            <person name="Rychlik I."/>
        </authorList>
    </citation>
    <scope>NUCLEOTIDE SEQUENCE [LARGE SCALE GENOMIC DNA]</scope>
    <source>
        <strain evidence="3 4">An421</strain>
    </source>
</reference>
<proteinExistence type="predicted"/>
<evidence type="ECO:0000256" key="1">
    <source>
        <dbReference type="SAM" id="MobiDB-lite"/>
    </source>
</evidence>
<evidence type="ECO:0000313" key="3">
    <source>
        <dbReference type="EMBL" id="MBM6857042.1"/>
    </source>
</evidence>
<keyword evidence="4" id="KW-1185">Reference proteome</keyword>
<dbReference type="PROSITE" id="PS50109">
    <property type="entry name" value="HIS_KIN"/>
    <property type="match status" value="1"/>
</dbReference>